<dbReference type="GO" id="GO:0005762">
    <property type="term" value="C:mitochondrial large ribosomal subunit"/>
    <property type="evidence" value="ECO:0007669"/>
    <property type="project" value="InterPro"/>
</dbReference>
<dbReference type="PANTHER" id="PTHR34095:SF1">
    <property type="entry name" value="LARGE RIBOSOMAL SUBUNIT PROTEIN ML55"/>
    <property type="match status" value="1"/>
</dbReference>
<dbReference type="InterPro" id="IPR044884">
    <property type="entry name" value="Ribosomal_mL55_sf"/>
</dbReference>
<dbReference type="RefSeq" id="XP_033790294.1">
    <property type="nucleotide sequence ID" value="XM_033934403.1"/>
</dbReference>
<keyword evidence="2 3" id="KW-0689">Ribosomal protein</keyword>
<dbReference type="GO" id="GO:0003735">
    <property type="term" value="F:structural constituent of ribosome"/>
    <property type="evidence" value="ECO:0007669"/>
    <property type="project" value="InterPro"/>
</dbReference>
<dbReference type="AlphaFoldDB" id="A0A6P8Q521"/>
<reference evidence="2 3" key="1">
    <citation type="submission" date="2025-04" db="UniProtKB">
        <authorList>
            <consortium name="RefSeq"/>
        </authorList>
    </citation>
    <scope>IDENTIFICATION</scope>
</reference>
<evidence type="ECO:0000313" key="3">
    <source>
        <dbReference type="RefSeq" id="XP_033790295.1"/>
    </source>
</evidence>
<evidence type="ECO:0000313" key="1">
    <source>
        <dbReference type="Proteomes" id="UP000515159"/>
    </source>
</evidence>
<dbReference type="OrthoDB" id="9986315at2759"/>
<evidence type="ECO:0000313" key="2">
    <source>
        <dbReference type="RefSeq" id="XP_033790294.1"/>
    </source>
</evidence>
<dbReference type="RefSeq" id="XP_033790298.1">
    <property type="nucleotide sequence ID" value="XM_033934407.1"/>
</dbReference>
<evidence type="ECO:0000313" key="4">
    <source>
        <dbReference type="RefSeq" id="XP_033790297.1"/>
    </source>
</evidence>
<organism evidence="1 3">
    <name type="scientific">Geotrypetes seraphini</name>
    <name type="common">Gaboon caecilian</name>
    <name type="synonym">Caecilia seraphini</name>
    <dbReference type="NCBI Taxonomy" id="260995"/>
    <lineage>
        <taxon>Eukaryota</taxon>
        <taxon>Metazoa</taxon>
        <taxon>Chordata</taxon>
        <taxon>Craniata</taxon>
        <taxon>Vertebrata</taxon>
        <taxon>Euteleostomi</taxon>
        <taxon>Amphibia</taxon>
        <taxon>Gymnophiona</taxon>
        <taxon>Geotrypetes</taxon>
    </lineage>
</organism>
<proteinExistence type="predicted"/>
<dbReference type="InterPro" id="IPR018615">
    <property type="entry name" value="Ribosomal_mL55"/>
</dbReference>
<protein>
    <submittedName>
        <fullName evidence="2 3">39S ribosomal protein L55, mitochondrial</fullName>
    </submittedName>
</protein>
<dbReference type="GO" id="GO:0006412">
    <property type="term" value="P:translation"/>
    <property type="evidence" value="ECO:0007669"/>
    <property type="project" value="TreeGrafter"/>
</dbReference>
<name>A0A6P8Q521_GEOSA</name>
<accession>A0A6P8Q521</accession>
<keyword evidence="2 3" id="KW-0687">Ribonucleoprotein</keyword>
<dbReference type="Proteomes" id="UP000515159">
    <property type="component" value="Chromosome 2"/>
</dbReference>
<dbReference type="KEGG" id="gsh:117355605"/>
<dbReference type="CTD" id="128308"/>
<dbReference type="Pfam" id="PF09776">
    <property type="entry name" value="Mitoc_L55"/>
    <property type="match status" value="1"/>
</dbReference>
<gene>
    <name evidence="2 3 4 5" type="primary">MRPL55</name>
</gene>
<dbReference type="RefSeq" id="XP_033790295.1">
    <property type="nucleotide sequence ID" value="XM_033934404.1"/>
</dbReference>
<keyword evidence="1" id="KW-1185">Reference proteome</keyword>
<dbReference type="GeneID" id="117355605"/>
<dbReference type="PANTHER" id="PTHR34095">
    <property type="entry name" value="39S RIBOSOMAL PROTEIN L55, MITOCHONDRIAL"/>
    <property type="match status" value="1"/>
</dbReference>
<sequence>MVTARSGMATVSRTFNLLQQGMAKTFLPAICNLHTTAFQQNSNRTSIVRFGRQAYARLYPVLLIRPDGSTINIRYKEPRRILMMPVDISTLSEAERKARLRKRDPKRLVKKTDKEDFHDEFNADQYSKFWKKK</sequence>
<dbReference type="RefSeq" id="XP_033790297.1">
    <property type="nucleotide sequence ID" value="XM_033934406.1"/>
</dbReference>
<evidence type="ECO:0000313" key="5">
    <source>
        <dbReference type="RefSeq" id="XP_033790298.1"/>
    </source>
</evidence>
<dbReference type="Gene3D" id="6.20.130.20">
    <property type="entry name" value="Mitochondrial ribosomal protein L55"/>
    <property type="match status" value="1"/>
</dbReference>